<evidence type="ECO:0000313" key="2">
    <source>
        <dbReference type="EMBL" id="AGB46665.1"/>
    </source>
</evidence>
<gene>
    <name evidence="2" type="ordered locus">Mesau_04327</name>
</gene>
<dbReference type="HOGENOM" id="CLU_3137525_0_0_5"/>
<evidence type="ECO:0000313" key="3">
    <source>
        <dbReference type="Proteomes" id="UP000010998"/>
    </source>
</evidence>
<dbReference type="KEGG" id="mam:Mesau_04327"/>
<dbReference type="STRING" id="754035.Mesau_04327"/>
<proteinExistence type="predicted"/>
<protein>
    <submittedName>
        <fullName evidence="2">Uncharacterized protein</fullName>
    </submittedName>
</protein>
<dbReference type="Proteomes" id="UP000010998">
    <property type="component" value="Chromosome"/>
</dbReference>
<dbReference type="EMBL" id="CP003358">
    <property type="protein sequence ID" value="AGB46665.1"/>
    <property type="molecule type" value="Genomic_DNA"/>
</dbReference>
<evidence type="ECO:0000256" key="1">
    <source>
        <dbReference type="SAM" id="MobiDB-lite"/>
    </source>
</evidence>
<sequence>MRSGALHDALNEKPGRVPTLPVPNDRVKGAGPVPGPAPPFLGRHQYIVV</sequence>
<dbReference type="AlphaFoldDB" id="L0KPR8"/>
<feature type="region of interest" description="Disordered" evidence="1">
    <location>
        <begin position="1"/>
        <end position="37"/>
    </location>
</feature>
<keyword evidence="3" id="KW-1185">Reference proteome</keyword>
<accession>L0KPR8</accession>
<reference evidence="3" key="1">
    <citation type="submission" date="2012-02" db="EMBL/GenBank/DDBJ databases">
        <title>Complete sequence of Mesorhizobium australicum WSM2073.</title>
        <authorList>
            <person name="Lucas S."/>
            <person name="Han J."/>
            <person name="Lapidus A."/>
            <person name="Cheng J.-F."/>
            <person name="Goodwin L."/>
            <person name="Pitluck S."/>
            <person name="Peters L."/>
            <person name="Gu W."/>
            <person name="Detter J.C."/>
            <person name="Han C."/>
            <person name="Tapia R."/>
            <person name="Land M."/>
            <person name="Hauser L."/>
            <person name="Kyrpides N."/>
            <person name="Ivanova N."/>
            <person name="Pagani I."/>
            <person name="Reeve W.G."/>
            <person name="Howieson J.G."/>
            <person name="Tiwari R.P."/>
            <person name="O'Hara G.W."/>
            <person name="Atkins C.A."/>
            <person name="Ronson C.W."/>
            <person name="Nandasena K.G."/>
            <person name="Woyke T."/>
        </authorList>
    </citation>
    <scope>NUCLEOTIDE SEQUENCE [LARGE SCALE GENOMIC DNA]</scope>
    <source>
        <strain evidence="3">LMG 24608 / HAMBI 3006 / WSM2073</strain>
    </source>
</reference>
<name>L0KPR8_MESAW</name>
<organism evidence="2 3">
    <name type="scientific">Mesorhizobium australicum (strain HAMBI 3006 / LMG 24608 / WSM2073)</name>
    <dbReference type="NCBI Taxonomy" id="754035"/>
    <lineage>
        <taxon>Bacteria</taxon>
        <taxon>Pseudomonadati</taxon>
        <taxon>Pseudomonadota</taxon>
        <taxon>Alphaproteobacteria</taxon>
        <taxon>Hyphomicrobiales</taxon>
        <taxon>Phyllobacteriaceae</taxon>
        <taxon>Mesorhizobium</taxon>
    </lineage>
</organism>